<reference evidence="3" key="1">
    <citation type="journal article" date="2019" name="Int. J. Syst. Evol. Microbiol.">
        <title>The Global Catalogue of Microorganisms (GCM) 10K type strain sequencing project: providing services to taxonomists for standard genome sequencing and annotation.</title>
        <authorList>
            <consortium name="The Broad Institute Genomics Platform"/>
            <consortium name="The Broad Institute Genome Sequencing Center for Infectious Disease"/>
            <person name="Wu L."/>
            <person name="Ma J."/>
        </authorList>
    </citation>
    <scope>NUCLEOTIDE SEQUENCE [LARGE SCALE GENOMIC DNA]</scope>
    <source>
        <strain evidence="3">JCM 9091</strain>
    </source>
</reference>
<keyword evidence="3" id="KW-1185">Reference proteome</keyword>
<feature type="compositionally biased region" description="Gly residues" evidence="1">
    <location>
        <begin position="21"/>
        <end position="34"/>
    </location>
</feature>
<proteinExistence type="predicted"/>
<evidence type="ECO:0000313" key="2">
    <source>
        <dbReference type="EMBL" id="GAA3066421.1"/>
    </source>
</evidence>
<dbReference type="Proteomes" id="UP001501532">
    <property type="component" value="Unassembled WGS sequence"/>
</dbReference>
<evidence type="ECO:0000313" key="3">
    <source>
        <dbReference type="Proteomes" id="UP001501532"/>
    </source>
</evidence>
<protein>
    <submittedName>
        <fullName evidence="2">Uncharacterized protein</fullName>
    </submittedName>
</protein>
<comment type="caution">
    <text evidence="2">The sequence shown here is derived from an EMBL/GenBank/DDBJ whole genome shotgun (WGS) entry which is preliminary data.</text>
</comment>
<name>A0ABP6M214_9ACTN</name>
<feature type="region of interest" description="Disordered" evidence="1">
    <location>
        <begin position="1"/>
        <end position="59"/>
    </location>
</feature>
<organism evidence="2 3">
    <name type="scientific">Streptomyces glomeratus</name>
    <dbReference type="NCBI Taxonomy" id="284452"/>
    <lineage>
        <taxon>Bacteria</taxon>
        <taxon>Bacillati</taxon>
        <taxon>Actinomycetota</taxon>
        <taxon>Actinomycetes</taxon>
        <taxon>Kitasatosporales</taxon>
        <taxon>Streptomycetaceae</taxon>
        <taxon>Streptomyces</taxon>
    </lineage>
</organism>
<gene>
    <name evidence="2" type="ORF">GCM10010448_57270</name>
</gene>
<accession>A0ABP6M214</accession>
<sequence length="67" mass="6336">MPGAAAGRGPRTQARKAPPSGRGGTPGATEGIGGTAERSGGPAGRGTGVARVPRASCVPSLFIAVAP</sequence>
<evidence type="ECO:0000256" key="1">
    <source>
        <dbReference type="SAM" id="MobiDB-lite"/>
    </source>
</evidence>
<dbReference type="EMBL" id="BAAAUF010000059">
    <property type="protein sequence ID" value="GAA3066421.1"/>
    <property type="molecule type" value="Genomic_DNA"/>
</dbReference>